<evidence type="ECO:0000313" key="1">
    <source>
        <dbReference type="EMBL" id="VFQ88798.1"/>
    </source>
</evidence>
<sequence length="14" mass="1606">STLRVNAGGLWFVW</sequence>
<reference evidence="1 2" key="1">
    <citation type="submission" date="2018-04" db="EMBL/GenBank/DDBJ databases">
        <authorList>
            <person name="Vogel A."/>
        </authorList>
    </citation>
    <scope>NUCLEOTIDE SEQUENCE [LARGE SCALE GENOMIC DNA]</scope>
</reference>
<organism evidence="1 2">
    <name type="scientific">Cuscuta campestris</name>
    <dbReference type="NCBI Taxonomy" id="132261"/>
    <lineage>
        <taxon>Eukaryota</taxon>
        <taxon>Viridiplantae</taxon>
        <taxon>Streptophyta</taxon>
        <taxon>Embryophyta</taxon>
        <taxon>Tracheophyta</taxon>
        <taxon>Spermatophyta</taxon>
        <taxon>Magnoliopsida</taxon>
        <taxon>eudicotyledons</taxon>
        <taxon>Gunneridae</taxon>
        <taxon>Pentapetalae</taxon>
        <taxon>asterids</taxon>
        <taxon>lamiids</taxon>
        <taxon>Solanales</taxon>
        <taxon>Convolvulaceae</taxon>
        <taxon>Cuscuteae</taxon>
        <taxon>Cuscuta</taxon>
        <taxon>Cuscuta subgen. Grammica</taxon>
        <taxon>Cuscuta sect. Cleistogrammica</taxon>
    </lineage>
</organism>
<protein>
    <submittedName>
        <fullName evidence="1">Uncharacterized protein</fullName>
    </submittedName>
</protein>
<gene>
    <name evidence="1" type="ORF">CCAM_LOCUS30574</name>
</gene>
<accession>A0A484ML58</accession>
<name>A0A484ML58_9ASTE</name>
<proteinExistence type="predicted"/>
<feature type="non-terminal residue" evidence="1">
    <location>
        <position position="1"/>
    </location>
</feature>
<dbReference type="Proteomes" id="UP000595140">
    <property type="component" value="Unassembled WGS sequence"/>
</dbReference>
<dbReference type="EMBL" id="OOIL02003684">
    <property type="protein sequence ID" value="VFQ88798.1"/>
    <property type="molecule type" value="Genomic_DNA"/>
</dbReference>
<keyword evidence="2" id="KW-1185">Reference proteome</keyword>
<evidence type="ECO:0000313" key="2">
    <source>
        <dbReference type="Proteomes" id="UP000595140"/>
    </source>
</evidence>